<evidence type="ECO:0000313" key="9">
    <source>
        <dbReference type="Proteomes" id="UP000594571"/>
    </source>
</evidence>
<sequence>MSKPKISIGALGGTICMSAGGKKGGVKPSFSADDLIAAVPVLKDMATIHAQTILALPSGSLKLNDIISVYKWAKEQIKNGAKGVVITQGTDTLEESSFFLNLIWDEEAPLVMTGAMRNADDISADGAGNIYASVITALDDESRNRGVLVVLNDTIHSAKWVHKSNTFSLQTFISVNAGVQGMVVEREAKYITCAVKRKIYPLPDKPLPKIAIVQSYLDNDGSIIKLIGESKFEGMVIDGFGAGHVSFDMMDEIEKLKIPVIVSSKTGSGMCATKTYGYKGSEIDLQNNKCIMSGWLPAVKARLLLIILLANKISLKEIKNEFENF</sequence>
<keyword evidence="2" id="KW-0378">Hydrolase</keyword>
<reference evidence="8 9" key="1">
    <citation type="journal article" date="2018" name="Emerg. Microbes Infect.">
        <title>Genomic analysis of oral Campylobacter concisus strains identified a potential bacterial molecular marker associated with active Crohn's disease.</title>
        <authorList>
            <person name="Liu F."/>
            <person name="Ma R."/>
            <person name="Tay C.Y.A."/>
            <person name="Octavia S."/>
            <person name="Lan R."/>
            <person name="Chung H.K.L."/>
            <person name="Riordan S.M."/>
            <person name="Grimm M.C."/>
            <person name="Leong R.W."/>
            <person name="Tanaka M.M."/>
            <person name="Connor S."/>
            <person name="Zhang L."/>
        </authorList>
    </citation>
    <scope>NUCLEOTIDE SEQUENCE [LARGE SCALE GENOMIC DNA]</scope>
    <source>
        <strain evidence="8 9">H16O-S1</strain>
    </source>
</reference>
<comment type="similarity">
    <text evidence="1">Belongs to the asparaginase 1 family.</text>
</comment>
<evidence type="ECO:0000256" key="4">
    <source>
        <dbReference type="PIRSR" id="PIRSR001220-1"/>
    </source>
</evidence>
<dbReference type="GO" id="GO:0006528">
    <property type="term" value="P:asparagine metabolic process"/>
    <property type="evidence" value="ECO:0007669"/>
    <property type="project" value="InterPro"/>
</dbReference>
<dbReference type="SMART" id="SM00870">
    <property type="entry name" value="Asparaginase"/>
    <property type="match status" value="1"/>
</dbReference>
<organism evidence="8 9">
    <name type="scientific">Campylobacter concisus</name>
    <dbReference type="NCBI Taxonomy" id="199"/>
    <lineage>
        <taxon>Bacteria</taxon>
        <taxon>Pseudomonadati</taxon>
        <taxon>Campylobacterota</taxon>
        <taxon>Epsilonproteobacteria</taxon>
        <taxon>Campylobacterales</taxon>
        <taxon>Campylobacteraceae</taxon>
        <taxon>Campylobacter</taxon>
    </lineage>
</organism>
<dbReference type="InterPro" id="IPR027473">
    <property type="entry name" value="L-asparaginase_C"/>
</dbReference>
<feature type="active site" description="O-isoaspartyl threonine intermediate" evidence="4">
    <location>
        <position position="14"/>
    </location>
</feature>
<dbReference type="Gene3D" id="3.40.50.40">
    <property type="match status" value="1"/>
</dbReference>
<reference evidence="8 9" key="2">
    <citation type="journal article" date="2020" name="Microb. Genom.">
        <title>Analysis of complete Campylobacter concisus genomes identifies genomospecies features, secretion systems and novel plasmids and their association with severe ulcerative colitis.</title>
        <authorList>
            <person name="Liu F."/>
            <person name="Chen S."/>
            <person name="Luu L.D.W."/>
            <person name="Lee S.A."/>
            <person name="Tay A.C.Y."/>
            <person name="Wu R."/>
            <person name="Riordan S.M."/>
            <person name="Lan R."/>
            <person name="Liu L."/>
            <person name="Zhang L."/>
        </authorList>
    </citation>
    <scope>NUCLEOTIDE SEQUENCE [LARGE SCALE GENOMIC DNA]</scope>
    <source>
        <strain evidence="8 9">H16O-S1</strain>
    </source>
</reference>
<feature type="domain" description="Asparaginase/glutaminase C-terminal" evidence="7">
    <location>
        <begin position="209"/>
        <end position="322"/>
    </location>
</feature>
<evidence type="ECO:0000256" key="2">
    <source>
        <dbReference type="ARBA" id="ARBA00022801"/>
    </source>
</evidence>
<feature type="binding site" evidence="5">
    <location>
        <position position="58"/>
    </location>
    <ligand>
        <name>substrate</name>
    </ligand>
</feature>
<dbReference type="InterPro" id="IPR040919">
    <property type="entry name" value="Asparaginase_C"/>
</dbReference>
<dbReference type="SUPFAM" id="SSF53774">
    <property type="entry name" value="Glutaminase/Asparaginase"/>
    <property type="match status" value="1"/>
</dbReference>
<dbReference type="SFLD" id="SFLDS00057">
    <property type="entry name" value="Glutaminase/Asparaginase"/>
    <property type="match status" value="1"/>
</dbReference>
<dbReference type="PIRSF" id="PIRSF001220">
    <property type="entry name" value="L-ASNase_gatD"/>
    <property type="match status" value="1"/>
</dbReference>
<evidence type="ECO:0000256" key="1">
    <source>
        <dbReference type="ARBA" id="ARBA00010518"/>
    </source>
</evidence>
<dbReference type="PANTHER" id="PTHR11707">
    <property type="entry name" value="L-ASPARAGINASE"/>
    <property type="match status" value="1"/>
</dbReference>
<dbReference type="GO" id="GO:0004067">
    <property type="term" value="F:asparaginase activity"/>
    <property type="evidence" value="ECO:0007669"/>
    <property type="project" value="UniProtKB-UniRule"/>
</dbReference>
<dbReference type="InterPro" id="IPR004550">
    <property type="entry name" value="AsnASE_II"/>
</dbReference>
<dbReference type="PRINTS" id="PR00139">
    <property type="entry name" value="ASNGLNASE"/>
</dbReference>
<dbReference type="CDD" id="cd08964">
    <property type="entry name" value="L-asparaginase_II"/>
    <property type="match status" value="1"/>
</dbReference>
<dbReference type="Pfam" id="PF00710">
    <property type="entry name" value="Asparaginase"/>
    <property type="match status" value="1"/>
</dbReference>
<dbReference type="RefSeq" id="WP_107848520.1">
    <property type="nucleotide sequence ID" value="NZ_CP049234.1"/>
</dbReference>
<dbReference type="Pfam" id="PF17763">
    <property type="entry name" value="Asparaginase_C"/>
    <property type="match status" value="1"/>
</dbReference>
<dbReference type="EMBL" id="CP049263">
    <property type="protein sequence ID" value="QPH97100.1"/>
    <property type="molecule type" value="Genomic_DNA"/>
</dbReference>
<evidence type="ECO:0000256" key="5">
    <source>
        <dbReference type="PIRSR" id="PIRSR001220-2"/>
    </source>
</evidence>
<gene>
    <name evidence="8" type="ORF">CVS89_02205</name>
</gene>
<dbReference type="Gene3D" id="3.40.50.1170">
    <property type="entry name" value="L-asparaginase, N-terminal domain"/>
    <property type="match status" value="1"/>
</dbReference>
<dbReference type="InterPro" id="IPR036152">
    <property type="entry name" value="Asp/glu_Ase-like_sf"/>
</dbReference>
<evidence type="ECO:0000259" key="7">
    <source>
        <dbReference type="Pfam" id="PF17763"/>
    </source>
</evidence>
<dbReference type="PANTHER" id="PTHR11707:SF28">
    <property type="entry name" value="60 KDA LYSOPHOSPHOLIPASE"/>
    <property type="match status" value="1"/>
</dbReference>
<dbReference type="PIRSF" id="PIRSF500176">
    <property type="entry name" value="L_ASNase"/>
    <property type="match status" value="1"/>
</dbReference>
<evidence type="ECO:0000259" key="6">
    <source>
        <dbReference type="Pfam" id="PF00710"/>
    </source>
</evidence>
<dbReference type="InterPro" id="IPR027474">
    <property type="entry name" value="L-asparaginase_N"/>
</dbReference>
<dbReference type="PROSITE" id="PS51732">
    <property type="entry name" value="ASN_GLN_ASE_3"/>
    <property type="match status" value="1"/>
</dbReference>
<evidence type="ECO:0000256" key="3">
    <source>
        <dbReference type="ARBA" id="ARBA00030414"/>
    </source>
</evidence>
<name>A0A7S9S6G8_9BACT</name>
<dbReference type="FunFam" id="3.40.50.1170:FF:000001">
    <property type="entry name" value="L-asparaginase 2"/>
    <property type="match status" value="1"/>
</dbReference>
<proteinExistence type="inferred from homology"/>
<evidence type="ECO:0000313" key="8">
    <source>
        <dbReference type="EMBL" id="QPH97100.1"/>
    </source>
</evidence>
<feature type="domain" description="L-asparaginase N-terminal" evidence="6">
    <location>
        <begin position="5"/>
        <end position="190"/>
    </location>
</feature>
<dbReference type="InterPro" id="IPR037152">
    <property type="entry name" value="L-asparaginase_N_sf"/>
</dbReference>
<dbReference type="Proteomes" id="UP000594571">
    <property type="component" value="Chromosome"/>
</dbReference>
<protein>
    <recommendedName>
        <fullName evidence="3">L-asparagine amidohydrolase</fullName>
    </recommendedName>
</protein>
<dbReference type="InterPro" id="IPR006034">
    <property type="entry name" value="Asparaginase/glutaminase-like"/>
</dbReference>
<accession>A0A7S9S6G8</accession>
<feature type="binding site" evidence="5">
    <location>
        <begin position="90"/>
        <end position="91"/>
    </location>
    <ligand>
        <name>substrate</name>
    </ligand>
</feature>
<dbReference type="AlphaFoldDB" id="A0A7S9S6G8"/>